<dbReference type="AlphaFoldDB" id="B0VHD3"/>
<dbReference type="InterPro" id="IPR000601">
    <property type="entry name" value="PKD_dom"/>
</dbReference>
<dbReference type="Pfam" id="PF18911">
    <property type="entry name" value="PKD_4"/>
    <property type="match status" value="1"/>
</dbReference>
<dbReference type="CDD" id="cd00146">
    <property type="entry name" value="PKD"/>
    <property type="match status" value="1"/>
</dbReference>
<dbReference type="eggNOG" id="COG2843">
    <property type="taxonomic scope" value="Bacteria"/>
</dbReference>
<dbReference type="Proteomes" id="UP000002019">
    <property type="component" value="Chromosome"/>
</dbReference>
<name>B0VHD3_CLOAI</name>
<dbReference type="InterPro" id="IPR013783">
    <property type="entry name" value="Ig-like_fold"/>
</dbReference>
<sequence length="982" mass="110534">MLQKFLMSIVILMCVYSSLSALRYTTLEDFESGFVSLSSWSIEEDLQPDAWSLDTSTPDSSSYCLKLTGNCYKLQQITPYAIDSTGVIQVQVKTSSNPRIQGIGFTDGVHNILYSFAGSRILDIEVWIPVYQGAFSNGVWNTFQLPLALDWQAFWGYLPVINGIIYINDLDGISSRSVWFDNIIDISSDLPVPPIVSISTSYPVKNTAVYFYSNVIDPDSDTFTYEWSFGDSTFSNLPNPYHLYTIASAYPYTVTLKVTDDTGKVGFASTEVTLETGASDLPVTLNFVGDIMLARRYENPGGIIPTLGVNAIFSPTKPYFGDAADISVANLEVVLANVGVHHPTKSVYYRGNPANVNGLVYAGIDVVSTANNHTMDYGIEAYQQMQGLLNNSEIKYSGCGANSYEAYLPTFYHCRGLNIAFLRSSDRTGQYNNAQPFLQAGYNKPGFAYMTPYYVEQQLQAVEGIADLKIVEMHGGSEYSIAPGAGYGKEFNPFLEDTEDEDYFYRNDVPHQWDIEIRHSAIESGADLVIVHHPHIIQGLELYQNKLIAHSLGNFVFDLDYPETMPTMILYADAYFDGFRNFRIKPFYIDQYIPKPATGQLAVYILDYIASRSMDFNTRVMVDKENLEARVLMEDENPSVTTNAFSSWQHLLFHSGGMSYTSPIKLPRRGSISNIINVEPPAEYQFRLGQEHIWFGNFENEGSTLWVPPDYSTTDFIDGERSAKLTTTGAGSVTSTISQRCKIYDNTKKYTLHGWLKTENVALANISIRFYTSRTAAVASYTDYVTENIIGTNDWTYYYKELNLPTDVFYYEIRLQMTGSTGMTAIALFDNVGLIEWTEWTTTEDLINIPWPNNYYWIQARTAETPKSMSFSLVESNFGVQRANASNHFSKMKPELNISPNPFNPETIIYCVLPVSGKTTIKIYNIKGQLVKELYKGELEAGIHRFNWDAKDIDNRSVGSGVYFIYMENGKSKVIRKAVLMK</sequence>
<keyword evidence="4" id="KW-1185">Reference proteome</keyword>
<dbReference type="NCBIfam" id="TIGR04183">
    <property type="entry name" value="Por_Secre_tail"/>
    <property type="match status" value="1"/>
</dbReference>
<gene>
    <name evidence="3" type="ordered locus">CLOAM0871</name>
</gene>
<dbReference type="Pfam" id="PF09587">
    <property type="entry name" value="PGA_cap"/>
    <property type="match status" value="2"/>
</dbReference>
<dbReference type="SUPFAM" id="SSF56300">
    <property type="entry name" value="Metallo-dependent phosphatases"/>
    <property type="match status" value="1"/>
</dbReference>
<protein>
    <recommendedName>
        <fullName evidence="2">PKD domain-containing protein</fullName>
    </recommendedName>
</protein>
<dbReference type="InterPro" id="IPR026444">
    <property type="entry name" value="Secre_tail"/>
</dbReference>
<dbReference type="InterPro" id="IPR029052">
    <property type="entry name" value="Metallo-depent_PP-like"/>
</dbReference>
<evidence type="ECO:0000256" key="1">
    <source>
        <dbReference type="ARBA" id="ARBA00005662"/>
    </source>
</evidence>
<dbReference type="InterPro" id="IPR035986">
    <property type="entry name" value="PKD_dom_sf"/>
</dbReference>
<organism evidence="3 4">
    <name type="scientific">Cloacimonas acidaminovorans (strain Evry)</name>
    <dbReference type="NCBI Taxonomy" id="459349"/>
    <lineage>
        <taxon>Bacteria</taxon>
        <taxon>Pseudomonadati</taxon>
        <taxon>Candidatus Cloacimonadota</taxon>
        <taxon>Candidatus Cloacimonadia</taxon>
        <taxon>Candidatus Cloacimonadales</taxon>
        <taxon>Candidatus Cloacimonadaceae</taxon>
        <taxon>Candidatus Cloacimonas</taxon>
    </lineage>
</organism>
<dbReference type="KEGG" id="caci:CLOAM0871"/>
<dbReference type="Gene3D" id="2.60.120.260">
    <property type="entry name" value="Galactose-binding domain-like"/>
    <property type="match status" value="1"/>
</dbReference>
<dbReference type="InterPro" id="IPR019079">
    <property type="entry name" value="Capsule_synth_CapA"/>
</dbReference>
<reference evidence="3 4" key="1">
    <citation type="journal article" date="2008" name="J. Bacteriol.">
        <title>'Candidatus Cloacamonas acidaminovorans': genome sequence reconstruction provides a first glimpse of a new bacterial division.</title>
        <authorList>
            <person name="Pelletier E."/>
            <person name="Kreimeyer A."/>
            <person name="Bocs S."/>
            <person name="Rouy Z."/>
            <person name="Gyapay G."/>
            <person name="Chouari R."/>
            <person name="Riviere D."/>
            <person name="Ganesan A."/>
            <person name="Daegelen P."/>
            <person name="Sghir A."/>
            <person name="Cohen G.N."/>
            <person name="Medigue C."/>
            <person name="Weissenbach J."/>
            <person name="Le Paslier D."/>
        </authorList>
    </citation>
    <scope>NUCLEOTIDE SEQUENCE [LARGE SCALE GENOMIC DNA]</scope>
    <source>
        <strain evidence="4">Evry</strain>
    </source>
</reference>
<dbReference type="SMART" id="SM00854">
    <property type="entry name" value="PGA_cap"/>
    <property type="match status" value="1"/>
</dbReference>
<dbReference type="Gene3D" id="2.60.40.10">
    <property type="entry name" value="Immunoglobulins"/>
    <property type="match status" value="1"/>
</dbReference>
<dbReference type="SUPFAM" id="SSF49299">
    <property type="entry name" value="PKD domain"/>
    <property type="match status" value="1"/>
</dbReference>
<dbReference type="Pfam" id="PF13860">
    <property type="entry name" value="FlgD_ig"/>
    <property type="match status" value="1"/>
</dbReference>
<dbReference type="PANTHER" id="PTHR33393">
    <property type="entry name" value="POLYGLUTAMINE SYNTHESIS ACCESSORY PROTEIN RV0574C-RELATED"/>
    <property type="match status" value="1"/>
</dbReference>
<dbReference type="InterPro" id="IPR025965">
    <property type="entry name" value="FlgD/Vpr_Ig-like"/>
</dbReference>
<dbReference type="HOGENOM" id="CLU_303205_0_0_0"/>
<dbReference type="STRING" id="459349.CLOAM0871"/>
<dbReference type="CDD" id="cd07381">
    <property type="entry name" value="MPP_CapA"/>
    <property type="match status" value="1"/>
</dbReference>
<comment type="similarity">
    <text evidence="1">Belongs to the CapA family.</text>
</comment>
<evidence type="ECO:0000259" key="2">
    <source>
        <dbReference type="PROSITE" id="PS50093"/>
    </source>
</evidence>
<dbReference type="InterPro" id="IPR052169">
    <property type="entry name" value="CW_Biosynth-Accessory"/>
</dbReference>
<evidence type="ECO:0000313" key="3">
    <source>
        <dbReference type="EMBL" id="CAO80748.1"/>
    </source>
</evidence>
<dbReference type="eggNOG" id="COG3291">
    <property type="taxonomic scope" value="Bacteria"/>
</dbReference>
<evidence type="ECO:0000313" key="4">
    <source>
        <dbReference type="Proteomes" id="UP000002019"/>
    </source>
</evidence>
<dbReference type="RefSeq" id="WP_015424606.1">
    <property type="nucleotide sequence ID" value="NC_020449.1"/>
</dbReference>
<dbReference type="Gene3D" id="2.60.40.4070">
    <property type="match status" value="1"/>
</dbReference>
<proteinExistence type="inferred from homology"/>
<feature type="domain" description="PKD" evidence="2">
    <location>
        <begin position="191"/>
        <end position="281"/>
    </location>
</feature>
<dbReference type="EMBL" id="CU466930">
    <property type="protein sequence ID" value="CAO80748.1"/>
    <property type="molecule type" value="Genomic_DNA"/>
</dbReference>
<dbReference type="PANTHER" id="PTHR33393:SF11">
    <property type="entry name" value="POLYGLUTAMINE SYNTHESIS ACCESSORY PROTEIN RV0574C-RELATED"/>
    <property type="match status" value="1"/>
</dbReference>
<accession>B0VHD3</accession>
<dbReference type="PROSITE" id="PS50093">
    <property type="entry name" value="PKD"/>
    <property type="match status" value="1"/>
</dbReference>
<dbReference type="OrthoDB" id="9810906at2"/>